<feature type="transmembrane region" description="Helical" evidence="1">
    <location>
        <begin position="15"/>
        <end position="38"/>
    </location>
</feature>
<keyword evidence="1" id="KW-0812">Transmembrane</keyword>
<dbReference type="InterPro" id="IPR052155">
    <property type="entry name" value="Biofilm_reg_signaling"/>
</dbReference>
<dbReference type="Pfam" id="PF00990">
    <property type="entry name" value="GGDEF"/>
    <property type="match status" value="1"/>
</dbReference>
<evidence type="ECO:0000259" key="3">
    <source>
        <dbReference type="PROSITE" id="PS50883"/>
    </source>
</evidence>
<evidence type="ECO:0000256" key="1">
    <source>
        <dbReference type="SAM" id="Phobius"/>
    </source>
</evidence>
<dbReference type="InterPro" id="IPR035965">
    <property type="entry name" value="PAS-like_dom_sf"/>
</dbReference>
<proteinExistence type="predicted"/>
<keyword evidence="1" id="KW-0472">Membrane</keyword>
<dbReference type="CDD" id="cd01949">
    <property type="entry name" value="GGDEF"/>
    <property type="match status" value="1"/>
</dbReference>
<dbReference type="SMART" id="SM00091">
    <property type="entry name" value="PAS"/>
    <property type="match status" value="1"/>
</dbReference>
<dbReference type="InterPro" id="IPR001633">
    <property type="entry name" value="EAL_dom"/>
</dbReference>
<dbReference type="EMBL" id="LAZR01004932">
    <property type="protein sequence ID" value="KKN04328.1"/>
    <property type="molecule type" value="Genomic_DNA"/>
</dbReference>
<dbReference type="NCBIfam" id="TIGR00254">
    <property type="entry name" value="GGDEF"/>
    <property type="match status" value="1"/>
</dbReference>
<accession>A0A0F9QGB4</accession>
<evidence type="ECO:0000313" key="5">
    <source>
        <dbReference type="EMBL" id="KKN04328.1"/>
    </source>
</evidence>
<protein>
    <submittedName>
        <fullName evidence="5">Uncharacterized protein</fullName>
    </submittedName>
</protein>
<dbReference type="SUPFAM" id="SSF55073">
    <property type="entry name" value="Nucleotide cyclase"/>
    <property type="match status" value="1"/>
</dbReference>
<dbReference type="CDD" id="cd01948">
    <property type="entry name" value="EAL"/>
    <property type="match status" value="1"/>
</dbReference>
<comment type="caution">
    <text evidence="5">The sequence shown here is derived from an EMBL/GenBank/DDBJ whole genome shotgun (WGS) entry which is preliminary data.</text>
</comment>
<dbReference type="Pfam" id="PF00989">
    <property type="entry name" value="PAS"/>
    <property type="match status" value="1"/>
</dbReference>
<dbReference type="PANTHER" id="PTHR44757">
    <property type="entry name" value="DIGUANYLATE CYCLASE DGCP"/>
    <property type="match status" value="1"/>
</dbReference>
<name>A0A0F9QGB4_9ZZZZ</name>
<dbReference type="Gene3D" id="3.20.20.450">
    <property type="entry name" value="EAL domain"/>
    <property type="match status" value="1"/>
</dbReference>
<dbReference type="InterPro" id="IPR043128">
    <property type="entry name" value="Rev_trsase/Diguanyl_cyclase"/>
</dbReference>
<organism evidence="5">
    <name type="scientific">marine sediment metagenome</name>
    <dbReference type="NCBI Taxonomy" id="412755"/>
    <lineage>
        <taxon>unclassified sequences</taxon>
        <taxon>metagenomes</taxon>
        <taxon>ecological metagenomes</taxon>
    </lineage>
</organism>
<dbReference type="InterPro" id="IPR000014">
    <property type="entry name" value="PAS"/>
</dbReference>
<dbReference type="InterPro" id="IPR035919">
    <property type="entry name" value="EAL_sf"/>
</dbReference>
<dbReference type="InterPro" id="IPR013767">
    <property type="entry name" value="PAS_fold"/>
</dbReference>
<dbReference type="SMART" id="SM00267">
    <property type="entry name" value="GGDEF"/>
    <property type="match status" value="1"/>
</dbReference>
<dbReference type="Gene3D" id="3.30.70.270">
    <property type="match status" value="1"/>
</dbReference>
<dbReference type="PROSITE" id="PS50887">
    <property type="entry name" value="GGDEF"/>
    <property type="match status" value="1"/>
</dbReference>
<dbReference type="PANTHER" id="PTHR44757:SF2">
    <property type="entry name" value="BIOFILM ARCHITECTURE MAINTENANCE PROTEIN MBAA"/>
    <property type="match status" value="1"/>
</dbReference>
<dbReference type="PROSITE" id="PS50883">
    <property type="entry name" value="EAL"/>
    <property type="match status" value="1"/>
</dbReference>
<dbReference type="InterPro" id="IPR000160">
    <property type="entry name" value="GGDEF_dom"/>
</dbReference>
<evidence type="ECO:0000259" key="2">
    <source>
        <dbReference type="PROSITE" id="PS50112"/>
    </source>
</evidence>
<keyword evidence="1" id="KW-1133">Transmembrane helix</keyword>
<dbReference type="SUPFAM" id="SSF55785">
    <property type="entry name" value="PYP-like sensor domain (PAS domain)"/>
    <property type="match status" value="1"/>
</dbReference>
<feature type="transmembrane region" description="Helical" evidence="1">
    <location>
        <begin position="294"/>
        <end position="316"/>
    </location>
</feature>
<feature type="domain" description="GGDEF" evidence="4">
    <location>
        <begin position="548"/>
        <end position="681"/>
    </location>
</feature>
<dbReference type="Pfam" id="PF00563">
    <property type="entry name" value="EAL"/>
    <property type="match status" value="1"/>
</dbReference>
<feature type="domain" description="PAS" evidence="2">
    <location>
        <begin position="391"/>
        <end position="445"/>
    </location>
</feature>
<gene>
    <name evidence="5" type="ORF">LCGC14_1098530</name>
</gene>
<dbReference type="SMART" id="SM00052">
    <property type="entry name" value="EAL"/>
    <property type="match status" value="1"/>
</dbReference>
<dbReference type="NCBIfam" id="TIGR00229">
    <property type="entry name" value="sensory_box"/>
    <property type="match status" value="1"/>
</dbReference>
<sequence>METQQTHFLSIKWKAGLIFTTITLLFLLIFNFIVHLNLQQKFSFFRAQIQQQYEQNLIGQLVNSRDQVIRLAELILNSADNSGSDANTIKNILQRMQDYRSELELNWDVAQVRIFNDEAKNYGGWGHSLPPTIVKSFTTPTHIEMVTSQLDCQQGCRQYLSLPILTTNGERLLLIISFNIAQTLLDFRSQTGADIAILSSYPSPKDMRQPDMMLRNKHLNALTSYNENIAYIEAFSALYERDEFEQNNTLYTVPNIPLEFNIIEFDQADDIEFIIMENISKQSQELVEMNHRSLMLSLLGLILVGGSLFLLLTPMLKRLSTVSRALPLLSRQDYSGATALLNRKKTIKKFDEIDILEEVTLVLTEQLEALEASVTQKTDSLNKRTAELIRERDFISNLINTADLIIITLDKHHHVSSFNQLAEKIFGYPASAVLNRSLEQFFEADTWHQIEVVLDSLPALKHDSEQMETPIISGSGEVKIISWLHSSFNAPNDNAVTLSVGMDVTERKRSEQQLEWLSTHDPLTNMFNRQQFTLKFEQLLNQAALHHSEGILLLLDLDHFKDVNDIGGHNAGDALLKLVSQTLKDISRRHDVMARMGGDEFGILLPSTDLTAGVEFCELINHQLKQLYFEIHGVRHTISCSIGLVPFPLNDQSVEQLISNADLAMYQAKSRGKNTWHLFTVDDSVRKDLQERLTWKQKIVEALQEQRFILFYQPIMHIDSSTVSHYEVLLRMKDEDGTIHSPFKFIPVAEKTGLIHEIDHYVLEHGIAKLAELHKDQQPITLSLNLSGYAMDDGELIPLLKTLLKKYGADPTYLLFELTETAAVADIVQARQLMMEMRELGCQFSIDDFGSGFASFRYLRELPVDIVKIDGMFITNITENKDDQLFVEALVTVAKGMGKKTVAEFVENAAVLKMLKTLHVDYAQGYYIGKPAEALLSNPPKLL</sequence>
<dbReference type="PROSITE" id="PS50112">
    <property type="entry name" value="PAS"/>
    <property type="match status" value="1"/>
</dbReference>
<dbReference type="FunFam" id="3.30.70.270:FF:000001">
    <property type="entry name" value="Diguanylate cyclase domain protein"/>
    <property type="match status" value="1"/>
</dbReference>
<dbReference type="Gene3D" id="3.30.450.20">
    <property type="entry name" value="PAS domain"/>
    <property type="match status" value="1"/>
</dbReference>
<dbReference type="GO" id="GO:0006355">
    <property type="term" value="P:regulation of DNA-templated transcription"/>
    <property type="evidence" value="ECO:0007669"/>
    <property type="project" value="InterPro"/>
</dbReference>
<reference evidence="5" key="1">
    <citation type="journal article" date="2015" name="Nature">
        <title>Complex archaea that bridge the gap between prokaryotes and eukaryotes.</title>
        <authorList>
            <person name="Spang A."/>
            <person name="Saw J.H."/>
            <person name="Jorgensen S.L."/>
            <person name="Zaremba-Niedzwiedzka K."/>
            <person name="Martijn J."/>
            <person name="Lind A.E."/>
            <person name="van Eijk R."/>
            <person name="Schleper C."/>
            <person name="Guy L."/>
            <person name="Ettema T.J."/>
        </authorList>
    </citation>
    <scope>NUCLEOTIDE SEQUENCE</scope>
</reference>
<dbReference type="AlphaFoldDB" id="A0A0F9QGB4"/>
<dbReference type="SUPFAM" id="SSF141868">
    <property type="entry name" value="EAL domain-like"/>
    <property type="match status" value="1"/>
</dbReference>
<evidence type="ECO:0000259" key="4">
    <source>
        <dbReference type="PROSITE" id="PS50887"/>
    </source>
</evidence>
<dbReference type="InterPro" id="IPR029787">
    <property type="entry name" value="Nucleotide_cyclase"/>
</dbReference>
<feature type="domain" description="EAL" evidence="3">
    <location>
        <begin position="692"/>
        <end position="943"/>
    </location>
</feature>